<name>A0ABX8LQI4_9BACT</name>
<gene>
    <name evidence="1" type="ORF">KP001_04380</name>
</gene>
<accession>A0ABX8LQI4</accession>
<keyword evidence="2" id="KW-1185">Reference proteome</keyword>
<proteinExistence type="predicted"/>
<evidence type="ECO:0000313" key="1">
    <source>
        <dbReference type="EMBL" id="QXE91785.1"/>
    </source>
</evidence>
<dbReference type="Proteomes" id="UP000683559">
    <property type="component" value="Chromosome"/>
</dbReference>
<organism evidence="1 2">
    <name type="scientific">Geomonas subterranea</name>
    <dbReference type="NCBI Taxonomy" id="2847989"/>
    <lineage>
        <taxon>Bacteria</taxon>
        <taxon>Pseudomonadati</taxon>
        <taxon>Thermodesulfobacteriota</taxon>
        <taxon>Desulfuromonadia</taxon>
        <taxon>Geobacterales</taxon>
        <taxon>Geobacteraceae</taxon>
        <taxon>Geomonas</taxon>
    </lineage>
</organism>
<dbReference type="EMBL" id="CP077683">
    <property type="protein sequence ID" value="QXE91785.1"/>
    <property type="molecule type" value="Genomic_DNA"/>
</dbReference>
<reference evidence="1 2" key="1">
    <citation type="submission" date="2021-06" db="EMBL/GenBank/DDBJ databases">
        <title>Gemonas diversity in paddy soil.</title>
        <authorList>
            <person name="Liu G."/>
        </authorList>
    </citation>
    <scope>NUCLEOTIDE SEQUENCE [LARGE SCALE GENOMIC DNA]</scope>
    <source>
        <strain evidence="1 2">RG2</strain>
    </source>
</reference>
<protein>
    <submittedName>
        <fullName evidence="1">RND transporter</fullName>
    </submittedName>
</protein>
<evidence type="ECO:0000313" key="2">
    <source>
        <dbReference type="Proteomes" id="UP000683559"/>
    </source>
</evidence>
<sequence>MGKLKLPGYGTLIPVAVLLGLAPFVPEPHLVGKVWMLLSGSLTKPLDIFDLFWHVWPFALLACRVVVDFRGGGKPAAGHRP</sequence>
<dbReference type="RefSeq" id="WP_217288359.1">
    <property type="nucleotide sequence ID" value="NZ_CP077683.1"/>
</dbReference>